<evidence type="ECO:0000256" key="1">
    <source>
        <dbReference type="SAM" id="MobiDB-lite"/>
    </source>
</evidence>
<evidence type="ECO:0008006" key="4">
    <source>
        <dbReference type="Google" id="ProtNLM"/>
    </source>
</evidence>
<feature type="region of interest" description="Disordered" evidence="1">
    <location>
        <begin position="120"/>
        <end position="145"/>
    </location>
</feature>
<evidence type="ECO:0000313" key="3">
    <source>
        <dbReference type="Proteomes" id="UP001583172"/>
    </source>
</evidence>
<keyword evidence="3" id="KW-1185">Reference proteome</keyword>
<dbReference type="Proteomes" id="UP001583172">
    <property type="component" value="Unassembled WGS sequence"/>
</dbReference>
<proteinExistence type="predicted"/>
<gene>
    <name evidence="2" type="ORF">VTJ49DRAFT_1569</name>
</gene>
<feature type="compositionally biased region" description="Low complexity" evidence="1">
    <location>
        <begin position="124"/>
        <end position="145"/>
    </location>
</feature>
<evidence type="ECO:0000313" key="2">
    <source>
        <dbReference type="EMBL" id="KAL1843459.1"/>
    </source>
</evidence>
<dbReference type="Gene3D" id="3.30.160.60">
    <property type="entry name" value="Classic Zinc Finger"/>
    <property type="match status" value="1"/>
</dbReference>
<reference evidence="2 3" key="1">
    <citation type="journal article" date="2024" name="Commun. Biol.">
        <title>Comparative genomic analysis of thermophilic fungi reveals convergent evolutionary adaptations and gene losses.</title>
        <authorList>
            <person name="Steindorff A.S."/>
            <person name="Aguilar-Pontes M.V."/>
            <person name="Robinson A.J."/>
            <person name="Andreopoulos B."/>
            <person name="LaButti K."/>
            <person name="Kuo A."/>
            <person name="Mondo S."/>
            <person name="Riley R."/>
            <person name="Otillar R."/>
            <person name="Haridas S."/>
            <person name="Lipzen A."/>
            <person name="Grimwood J."/>
            <person name="Schmutz J."/>
            <person name="Clum A."/>
            <person name="Reid I.D."/>
            <person name="Moisan M.C."/>
            <person name="Butler G."/>
            <person name="Nguyen T.T.M."/>
            <person name="Dewar K."/>
            <person name="Conant G."/>
            <person name="Drula E."/>
            <person name="Henrissat B."/>
            <person name="Hansel C."/>
            <person name="Singer S."/>
            <person name="Hutchinson M.I."/>
            <person name="de Vries R.P."/>
            <person name="Natvig D.O."/>
            <person name="Powell A.J."/>
            <person name="Tsang A."/>
            <person name="Grigoriev I.V."/>
        </authorList>
    </citation>
    <scope>NUCLEOTIDE SEQUENCE [LARGE SCALE GENOMIC DNA]</scope>
    <source>
        <strain evidence="2 3">CBS 620.91</strain>
    </source>
</reference>
<feature type="region of interest" description="Disordered" evidence="1">
    <location>
        <begin position="195"/>
        <end position="218"/>
    </location>
</feature>
<feature type="compositionally biased region" description="Polar residues" evidence="1">
    <location>
        <begin position="199"/>
        <end position="218"/>
    </location>
</feature>
<comment type="caution">
    <text evidence="2">The sequence shown here is derived from an EMBL/GenBank/DDBJ whole genome shotgun (WGS) entry which is preliminary data.</text>
</comment>
<dbReference type="EMBL" id="JAZGSY010000016">
    <property type="protein sequence ID" value="KAL1843459.1"/>
    <property type="molecule type" value="Genomic_DNA"/>
</dbReference>
<protein>
    <recommendedName>
        <fullName evidence="4">C2H2-type domain-containing protein</fullName>
    </recommendedName>
</protein>
<organism evidence="2 3">
    <name type="scientific">Humicola insolens</name>
    <name type="common">Soft-rot fungus</name>
    <dbReference type="NCBI Taxonomy" id="85995"/>
    <lineage>
        <taxon>Eukaryota</taxon>
        <taxon>Fungi</taxon>
        <taxon>Dikarya</taxon>
        <taxon>Ascomycota</taxon>
        <taxon>Pezizomycotina</taxon>
        <taxon>Sordariomycetes</taxon>
        <taxon>Sordariomycetidae</taxon>
        <taxon>Sordariales</taxon>
        <taxon>Chaetomiaceae</taxon>
        <taxon>Mycothermus</taxon>
    </lineage>
</organism>
<sequence length="218" mass="23637">MAHQIRPLLEFGDENLTINAHPANLPNADILPETDMTGFSITRFSRLDALQRHVRTKHQAPPRTYPCNLDPCNGSRAFKRRDHYRQHLRCLHQVDKDGIDIFLELDDLHHGLVTGSDVEGFNDSPGSFSTPSSTTATSGNSATAQVTDPAGGLALAVPAGELPRYTSGWTAAGVLLEEKAPNEALFAPGGLALPHPTLQHGQQSAHLGRNPSSTLWEK</sequence>
<name>A0ABR3VNI8_HUMIN</name>
<accession>A0ABR3VNI8</accession>